<feature type="binding site" evidence="10">
    <location>
        <position position="64"/>
    </location>
    <ligand>
        <name>Mn(2+)</name>
        <dbReference type="ChEBI" id="CHEBI:29035"/>
    </ligand>
</feature>
<keyword evidence="7 10" id="KW-0464">Manganese</keyword>
<evidence type="ECO:0000256" key="8">
    <source>
        <dbReference type="ARBA" id="ARBA00023229"/>
    </source>
</evidence>
<dbReference type="UniPathway" id="UPA00059">
    <property type="reaction ID" value="UER00104"/>
</dbReference>
<evidence type="ECO:0000256" key="7">
    <source>
        <dbReference type="ARBA" id="ARBA00023211"/>
    </source>
</evidence>
<dbReference type="InterPro" id="IPR011876">
    <property type="entry name" value="IsopentenylPP_isomerase_typ1"/>
</dbReference>
<evidence type="ECO:0000256" key="4">
    <source>
        <dbReference type="ARBA" id="ARBA00022490"/>
    </source>
</evidence>
<dbReference type="GO" id="GO:0005737">
    <property type="term" value="C:cytoplasm"/>
    <property type="evidence" value="ECO:0007669"/>
    <property type="project" value="UniProtKB-SubCell"/>
</dbReference>
<dbReference type="GO" id="GO:0046872">
    <property type="term" value="F:metal ion binding"/>
    <property type="evidence" value="ECO:0007669"/>
    <property type="project" value="UniProtKB-KW"/>
</dbReference>
<dbReference type="NCBIfam" id="TIGR02150">
    <property type="entry name" value="IPP_isom_1"/>
    <property type="match status" value="1"/>
</dbReference>
<comment type="cofactor">
    <cofactor evidence="10">
        <name>Mn(2+)</name>
        <dbReference type="ChEBI" id="CHEBI:29035"/>
    </cofactor>
    <text evidence="10">Binds 1 Mn(2+) ion per subunit.</text>
</comment>
<dbReference type="GO" id="GO:0050992">
    <property type="term" value="P:dimethylallyl diphosphate biosynthetic process"/>
    <property type="evidence" value="ECO:0007669"/>
    <property type="project" value="UniProtKB-UniRule"/>
</dbReference>
<dbReference type="Gene3D" id="3.90.79.10">
    <property type="entry name" value="Nucleoside Triphosphate Pyrophosphohydrolase"/>
    <property type="match status" value="1"/>
</dbReference>
<dbReference type="PIRSF" id="PIRSF018427">
    <property type="entry name" value="Isopntndiph_ism"/>
    <property type="match status" value="1"/>
</dbReference>
<dbReference type="Pfam" id="PF00293">
    <property type="entry name" value="NUDIX"/>
    <property type="match status" value="1"/>
</dbReference>
<feature type="active site" evidence="10 11">
    <location>
        <position position="110"/>
    </location>
</feature>
<dbReference type="PANTHER" id="PTHR10885">
    <property type="entry name" value="ISOPENTENYL-DIPHOSPHATE DELTA-ISOMERASE"/>
    <property type="match status" value="1"/>
</dbReference>
<keyword evidence="8 10" id="KW-0414">Isoprene biosynthesis</keyword>
<gene>
    <name evidence="10" type="primary">idi</name>
    <name evidence="13" type="ORF">SAMN04488047_101602</name>
</gene>
<evidence type="ECO:0000256" key="1">
    <source>
        <dbReference type="ARBA" id="ARBA00004826"/>
    </source>
</evidence>
<feature type="domain" description="Nudix hydrolase" evidence="12">
    <location>
        <begin position="26"/>
        <end position="160"/>
    </location>
</feature>
<dbReference type="EC" id="5.3.3.2" evidence="3 10"/>
<evidence type="ECO:0000256" key="5">
    <source>
        <dbReference type="ARBA" id="ARBA00022723"/>
    </source>
</evidence>
<comment type="function">
    <text evidence="10">Catalyzes the 1,3-allylic rearrangement of the homoallylic substrate isopentenyl (IPP) to its highly electrophilic allylic isomer, dimethylallyl diphosphate (DMAPP).</text>
</comment>
<keyword evidence="9 10" id="KW-0413">Isomerase</keyword>
<comment type="catalytic activity">
    <reaction evidence="10">
        <text>isopentenyl diphosphate = dimethylallyl diphosphate</text>
        <dbReference type="Rhea" id="RHEA:23284"/>
        <dbReference type="ChEBI" id="CHEBI:57623"/>
        <dbReference type="ChEBI" id="CHEBI:128769"/>
        <dbReference type="EC" id="5.3.3.2"/>
    </reaction>
</comment>
<feature type="active site" evidence="10 11">
    <location>
        <position position="62"/>
    </location>
</feature>
<feature type="binding site" evidence="10">
    <location>
        <position position="28"/>
    </location>
    <ligand>
        <name>Mn(2+)</name>
        <dbReference type="ChEBI" id="CHEBI:29035"/>
    </ligand>
</feature>
<evidence type="ECO:0000256" key="9">
    <source>
        <dbReference type="ARBA" id="ARBA00023235"/>
    </source>
</evidence>
<reference evidence="13 14" key="1">
    <citation type="submission" date="2016-10" db="EMBL/GenBank/DDBJ databases">
        <authorList>
            <person name="de Groot N.N."/>
        </authorList>
    </citation>
    <scope>NUCLEOTIDE SEQUENCE [LARGE SCALE GENOMIC DNA]</scope>
    <source>
        <strain evidence="13 14">DSM 19547</strain>
    </source>
</reference>
<evidence type="ECO:0000256" key="10">
    <source>
        <dbReference type="HAMAP-Rule" id="MF_00202"/>
    </source>
</evidence>
<feature type="binding site" evidence="10">
    <location>
        <position position="108"/>
    </location>
    <ligand>
        <name>Mn(2+)</name>
        <dbReference type="ChEBI" id="CHEBI:29035"/>
    </ligand>
</feature>
<proteinExistence type="inferred from homology"/>
<evidence type="ECO:0000313" key="14">
    <source>
        <dbReference type="Proteomes" id="UP000199356"/>
    </source>
</evidence>
<feature type="binding site" evidence="10">
    <location>
        <position position="22"/>
    </location>
    <ligand>
        <name>Mn(2+)</name>
        <dbReference type="ChEBI" id="CHEBI:29035"/>
    </ligand>
</feature>
<evidence type="ECO:0000256" key="11">
    <source>
        <dbReference type="PIRSR" id="PIRSR018427-1"/>
    </source>
</evidence>
<dbReference type="NCBIfam" id="NF002995">
    <property type="entry name" value="PRK03759.1"/>
    <property type="match status" value="1"/>
</dbReference>
<dbReference type="GO" id="GO:0009240">
    <property type="term" value="P:isopentenyl diphosphate biosynthetic process"/>
    <property type="evidence" value="ECO:0007669"/>
    <property type="project" value="TreeGrafter"/>
</dbReference>
<name>A0A1I5LDK9_9RHOB</name>
<dbReference type="GO" id="GO:0004452">
    <property type="term" value="F:isopentenyl-diphosphate delta-isomerase activity"/>
    <property type="evidence" value="ECO:0007669"/>
    <property type="project" value="UniProtKB-UniRule"/>
</dbReference>
<comment type="subcellular location">
    <subcellularLocation>
        <location evidence="10">Cytoplasm</location>
    </subcellularLocation>
</comment>
<dbReference type="InterPro" id="IPR056375">
    <property type="entry name" value="Idi_bact"/>
</dbReference>
<dbReference type="Proteomes" id="UP000199356">
    <property type="component" value="Unassembled WGS sequence"/>
</dbReference>
<comment type="similarity">
    <text evidence="2 10">Belongs to the IPP isomerase type 1 family.</text>
</comment>
<sequence length="176" mass="20010">MTDTIPAWVDGTLTPVEKLEVHERGLRHKAISVFVLRGDAVLIQRRALGKYHTPGLWANTCCTHPHWDEPPADCAARRLREELGISGLTLEHRDRVEYRADVGGGLTEHEVVDIYTAQAPAALPLRPDPDEVMETRWIDMHTLTDEVARHPDRFTPWLRIYLDRHRDVIFGAPAEG</sequence>
<dbReference type="PANTHER" id="PTHR10885:SF0">
    <property type="entry name" value="ISOPENTENYL-DIPHOSPHATE DELTA-ISOMERASE"/>
    <property type="match status" value="1"/>
</dbReference>
<dbReference type="OrthoDB" id="9809458at2"/>
<comment type="cofactor">
    <cofactor evidence="10">
        <name>Mg(2+)</name>
        <dbReference type="ChEBI" id="CHEBI:18420"/>
    </cofactor>
    <text evidence="10">Binds 1 Mg(2+) ion per subunit. The magnesium ion binds only when substrate is bound.</text>
</comment>
<dbReference type="STRING" id="441119.SAMN04488047_101602"/>
<keyword evidence="5 10" id="KW-0479">Metal-binding</keyword>
<dbReference type="EMBL" id="FOXA01000001">
    <property type="protein sequence ID" value="SFO95348.1"/>
    <property type="molecule type" value="Genomic_DNA"/>
</dbReference>
<evidence type="ECO:0000256" key="6">
    <source>
        <dbReference type="ARBA" id="ARBA00022842"/>
    </source>
</evidence>
<keyword evidence="6 10" id="KW-0460">Magnesium</keyword>
<keyword evidence="14" id="KW-1185">Reference proteome</keyword>
<evidence type="ECO:0000256" key="3">
    <source>
        <dbReference type="ARBA" id="ARBA00012057"/>
    </source>
</evidence>
<protein>
    <recommendedName>
        <fullName evidence="3 10">Isopentenyl-diphosphate Delta-isomerase</fullName>
        <shortName evidence="10">IPP isomerase</shortName>
        <ecNumber evidence="3 10">5.3.3.2</ecNumber>
    </recommendedName>
    <alternativeName>
        <fullName evidence="10">IPP:DMAPP isomerase</fullName>
    </alternativeName>
    <alternativeName>
        <fullName evidence="10">Isopentenyl pyrophosphate isomerase</fullName>
    </alternativeName>
</protein>
<feature type="binding site" evidence="10">
    <location>
        <position position="110"/>
    </location>
    <ligand>
        <name>Mn(2+)</name>
        <dbReference type="ChEBI" id="CHEBI:29035"/>
    </ligand>
</feature>
<dbReference type="HAMAP" id="MF_00202">
    <property type="entry name" value="Idi"/>
    <property type="match status" value="1"/>
</dbReference>
<dbReference type="PROSITE" id="PS51462">
    <property type="entry name" value="NUDIX"/>
    <property type="match status" value="1"/>
</dbReference>
<comment type="pathway">
    <text evidence="1 10">Isoprenoid biosynthesis; dimethylallyl diphosphate biosynthesis; dimethylallyl diphosphate from isopentenyl diphosphate: step 1/1.</text>
</comment>
<evidence type="ECO:0000313" key="13">
    <source>
        <dbReference type="EMBL" id="SFO95348.1"/>
    </source>
</evidence>
<dbReference type="AlphaFoldDB" id="A0A1I5LDK9"/>
<organism evidence="13 14">
    <name type="scientific">Tranquillimonas alkanivorans</name>
    <dbReference type="NCBI Taxonomy" id="441119"/>
    <lineage>
        <taxon>Bacteria</taxon>
        <taxon>Pseudomonadati</taxon>
        <taxon>Pseudomonadota</taxon>
        <taxon>Alphaproteobacteria</taxon>
        <taxon>Rhodobacterales</taxon>
        <taxon>Roseobacteraceae</taxon>
        <taxon>Tranquillimonas</taxon>
    </lineage>
</organism>
<dbReference type="RefSeq" id="WP_093417422.1">
    <property type="nucleotide sequence ID" value="NZ_FOXA01000001.1"/>
</dbReference>
<dbReference type="SUPFAM" id="SSF55811">
    <property type="entry name" value="Nudix"/>
    <property type="match status" value="1"/>
</dbReference>
<dbReference type="InterPro" id="IPR000086">
    <property type="entry name" value="NUDIX_hydrolase_dom"/>
</dbReference>
<keyword evidence="4 10" id="KW-0963">Cytoplasm</keyword>
<dbReference type="InterPro" id="IPR015797">
    <property type="entry name" value="NUDIX_hydrolase-like_dom_sf"/>
</dbReference>
<accession>A0A1I5LDK9</accession>
<evidence type="ECO:0000259" key="12">
    <source>
        <dbReference type="PROSITE" id="PS51462"/>
    </source>
</evidence>
<feature type="binding site" evidence="10">
    <location>
        <position position="82"/>
    </location>
    <ligand>
        <name>Mg(2+)</name>
        <dbReference type="ChEBI" id="CHEBI:18420"/>
    </ligand>
</feature>
<dbReference type="CDD" id="cd02885">
    <property type="entry name" value="NUDIX_IPP_Isomerase"/>
    <property type="match status" value="1"/>
</dbReference>
<evidence type="ECO:0000256" key="2">
    <source>
        <dbReference type="ARBA" id="ARBA00007579"/>
    </source>
</evidence>